<name>A0ABQ2R9N6_9ACTN</name>
<accession>A0ABQ2R9N6</accession>
<evidence type="ECO:0000313" key="1">
    <source>
        <dbReference type="EMBL" id="GGQ20880.1"/>
    </source>
</evidence>
<evidence type="ECO:0000313" key="2">
    <source>
        <dbReference type="Proteomes" id="UP000611554"/>
    </source>
</evidence>
<proteinExistence type="predicted"/>
<gene>
    <name evidence="1" type="ORF">GCM10010140_58930</name>
</gene>
<protein>
    <submittedName>
        <fullName evidence="1">Uncharacterized protein</fullName>
    </submittedName>
</protein>
<dbReference type="Proteomes" id="UP000611554">
    <property type="component" value="Unassembled WGS sequence"/>
</dbReference>
<dbReference type="EMBL" id="BMQJ01000017">
    <property type="protein sequence ID" value="GGQ20880.1"/>
    <property type="molecule type" value="Genomic_DNA"/>
</dbReference>
<keyword evidence="2" id="KW-1185">Reference proteome</keyword>
<reference evidence="2" key="1">
    <citation type="journal article" date="2019" name="Int. J. Syst. Evol. Microbiol.">
        <title>The Global Catalogue of Microorganisms (GCM) 10K type strain sequencing project: providing services to taxonomists for standard genome sequencing and annotation.</title>
        <authorList>
            <consortium name="The Broad Institute Genomics Platform"/>
            <consortium name="The Broad Institute Genome Sequencing Center for Infectious Disease"/>
            <person name="Wu L."/>
            <person name="Ma J."/>
        </authorList>
    </citation>
    <scope>NUCLEOTIDE SEQUENCE [LARGE SCALE GENOMIC DNA]</scope>
    <source>
        <strain evidence="2">JCM 3115</strain>
    </source>
</reference>
<sequence length="114" mass="12643">MRSVMVIFAPVLRFSVALNSSGSLWQPQPCCANLLRMTKNPLEALDDSTRRYRQTEAEHERSRTAVIADVVAALKAGERPTDVVKRSPFTDAYVRKLAREHGIEARTKGGKASS</sequence>
<organism evidence="1 2">
    <name type="scientific">Streptosporangium pseudovulgare</name>
    <dbReference type="NCBI Taxonomy" id="35765"/>
    <lineage>
        <taxon>Bacteria</taxon>
        <taxon>Bacillati</taxon>
        <taxon>Actinomycetota</taxon>
        <taxon>Actinomycetes</taxon>
        <taxon>Streptosporangiales</taxon>
        <taxon>Streptosporangiaceae</taxon>
        <taxon>Streptosporangium</taxon>
    </lineage>
</organism>
<comment type="caution">
    <text evidence="1">The sequence shown here is derived from an EMBL/GenBank/DDBJ whole genome shotgun (WGS) entry which is preliminary data.</text>
</comment>